<evidence type="ECO:0000313" key="1">
    <source>
        <dbReference type="EMBL" id="PTQ42252.1"/>
    </source>
</evidence>
<proteinExistence type="predicted"/>
<protein>
    <submittedName>
        <fullName evidence="1">Uncharacterized protein</fullName>
    </submittedName>
</protein>
<dbReference type="EMBL" id="KZ772702">
    <property type="protein sequence ID" value="PTQ42251.1"/>
    <property type="molecule type" value="Genomic_DNA"/>
</dbReference>
<accession>A0A2R6X828</accession>
<dbReference type="EMBL" id="KZ772702">
    <property type="protein sequence ID" value="PTQ42250.1"/>
    <property type="molecule type" value="Genomic_DNA"/>
</dbReference>
<keyword evidence="2" id="KW-1185">Reference proteome</keyword>
<organism evidence="1 2">
    <name type="scientific">Marchantia polymorpha</name>
    <name type="common">Common liverwort</name>
    <name type="synonym">Marchantia aquatica</name>
    <dbReference type="NCBI Taxonomy" id="3197"/>
    <lineage>
        <taxon>Eukaryota</taxon>
        <taxon>Viridiplantae</taxon>
        <taxon>Streptophyta</taxon>
        <taxon>Embryophyta</taxon>
        <taxon>Marchantiophyta</taxon>
        <taxon>Marchantiopsida</taxon>
        <taxon>Marchantiidae</taxon>
        <taxon>Marchantiales</taxon>
        <taxon>Marchantiaceae</taxon>
        <taxon>Marchantia</taxon>
    </lineage>
</organism>
<dbReference type="Proteomes" id="UP000244005">
    <property type="component" value="Unassembled WGS sequence"/>
</dbReference>
<name>A0A2R6X828_MARPO</name>
<sequence>MASSSNSASLNLNEEAKAPPTLHQVYICTGCRMGWHSSYMFLPEVEDVDNIAGLWHTKCTIPCSCHHKTYCKKFHSVTFCRIDLRLVSEDTLPKV</sequence>
<reference evidence="2" key="1">
    <citation type="journal article" date="2017" name="Cell">
        <title>Insights into land plant evolution garnered from the Marchantia polymorpha genome.</title>
        <authorList>
            <person name="Bowman J.L."/>
            <person name="Kohchi T."/>
            <person name="Yamato K.T."/>
            <person name="Jenkins J."/>
            <person name="Shu S."/>
            <person name="Ishizaki K."/>
            <person name="Yamaoka S."/>
            <person name="Nishihama R."/>
            <person name="Nakamura Y."/>
            <person name="Berger F."/>
            <person name="Adam C."/>
            <person name="Aki S.S."/>
            <person name="Althoff F."/>
            <person name="Araki T."/>
            <person name="Arteaga-Vazquez M.A."/>
            <person name="Balasubrmanian S."/>
            <person name="Barry K."/>
            <person name="Bauer D."/>
            <person name="Boehm C.R."/>
            <person name="Briginshaw L."/>
            <person name="Caballero-Perez J."/>
            <person name="Catarino B."/>
            <person name="Chen F."/>
            <person name="Chiyoda S."/>
            <person name="Chovatia M."/>
            <person name="Davies K.M."/>
            <person name="Delmans M."/>
            <person name="Demura T."/>
            <person name="Dierschke T."/>
            <person name="Dolan L."/>
            <person name="Dorantes-Acosta A.E."/>
            <person name="Eklund D.M."/>
            <person name="Florent S.N."/>
            <person name="Flores-Sandoval E."/>
            <person name="Fujiyama A."/>
            <person name="Fukuzawa H."/>
            <person name="Galik B."/>
            <person name="Grimanelli D."/>
            <person name="Grimwood J."/>
            <person name="Grossniklaus U."/>
            <person name="Hamada T."/>
            <person name="Haseloff J."/>
            <person name="Hetherington A.J."/>
            <person name="Higo A."/>
            <person name="Hirakawa Y."/>
            <person name="Hundley H.N."/>
            <person name="Ikeda Y."/>
            <person name="Inoue K."/>
            <person name="Inoue S.I."/>
            <person name="Ishida S."/>
            <person name="Jia Q."/>
            <person name="Kakita M."/>
            <person name="Kanazawa T."/>
            <person name="Kawai Y."/>
            <person name="Kawashima T."/>
            <person name="Kennedy M."/>
            <person name="Kinose K."/>
            <person name="Kinoshita T."/>
            <person name="Kohara Y."/>
            <person name="Koide E."/>
            <person name="Komatsu K."/>
            <person name="Kopischke S."/>
            <person name="Kubo M."/>
            <person name="Kyozuka J."/>
            <person name="Lagercrantz U."/>
            <person name="Lin S.S."/>
            <person name="Lindquist E."/>
            <person name="Lipzen A.M."/>
            <person name="Lu C.W."/>
            <person name="De Luna E."/>
            <person name="Martienssen R.A."/>
            <person name="Minamino N."/>
            <person name="Mizutani M."/>
            <person name="Mizutani M."/>
            <person name="Mochizuki N."/>
            <person name="Monte I."/>
            <person name="Mosher R."/>
            <person name="Nagasaki H."/>
            <person name="Nakagami H."/>
            <person name="Naramoto S."/>
            <person name="Nishitani K."/>
            <person name="Ohtani M."/>
            <person name="Okamoto T."/>
            <person name="Okumura M."/>
            <person name="Phillips J."/>
            <person name="Pollak B."/>
            <person name="Reinders A."/>
            <person name="Rovekamp M."/>
            <person name="Sano R."/>
            <person name="Sawa S."/>
            <person name="Schmid M.W."/>
            <person name="Shirakawa M."/>
            <person name="Solano R."/>
            <person name="Spunde A."/>
            <person name="Suetsugu N."/>
            <person name="Sugano S."/>
            <person name="Sugiyama A."/>
            <person name="Sun R."/>
            <person name="Suzuki Y."/>
            <person name="Takenaka M."/>
            <person name="Takezawa D."/>
            <person name="Tomogane H."/>
            <person name="Tsuzuki M."/>
            <person name="Ueda T."/>
            <person name="Umeda M."/>
            <person name="Ward J.M."/>
            <person name="Watanabe Y."/>
            <person name="Yazaki K."/>
            <person name="Yokoyama R."/>
            <person name="Yoshitake Y."/>
            <person name="Yotsui I."/>
            <person name="Zachgo S."/>
            <person name="Schmutz J."/>
        </authorList>
    </citation>
    <scope>NUCLEOTIDE SEQUENCE [LARGE SCALE GENOMIC DNA]</scope>
    <source>
        <strain evidence="2">Tak-1</strain>
    </source>
</reference>
<dbReference type="EMBL" id="KZ772702">
    <property type="protein sequence ID" value="PTQ42252.1"/>
    <property type="molecule type" value="Genomic_DNA"/>
</dbReference>
<dbReference type="AlphaFoldDB" id="A0A2R6X828"/>
<evidence type="ECO:0000313" key="2">
    <source>
        <dbReference type="Proteomes" id="UP000244005"/>
    </source>
</evidence>
<gene>
    <name evidence="1" type="ORF">MARPO_0030s0006</name>
</gene>
<reference evidence="1" key="2">
    <citation type="submission" date="2017-12" db="EMBL/GenBank/DDBJ databases">
        <title>WGS assembly of Marchantia polymorpha.</title>
        <authorList>
            <person name="Bowman J.L."/>
            <person name="Kohchi T."/>
            <person name="Yamato K.T."/>
            <person name="Jenkins J."/>
            <person name="Shu S."/>
            <person name="Ishizaki K."/>
            <person name="Yamaoka S."/>
            <person name="Nishihama R."/>
            <person name="Nakamura Y."/>
            <person name="Berger F."/>
            <person name="Adam C."/>
            <person name="Aki S.S."/>
            <person name="Althoff F."/>
            <person name="Araki T."/>
            <person name="Arteaga-Vazquez M.A."/>
            <person name="Balasubrmanian S."/>
            <person name="Bauer D."/>
            <person name="Boehm C.R."/>
            <person name="Briginshaw L."/>
            <person name="Caballero-Perez J."/>
            <person name="Catarino B."/>
            <person name="Chen F."/>
            <person name="Chiyoda S."/>
            <person name="Chovatia M."/>
            <person name="Davies K.M."/>
            <person name="Delmans M."/>
            <person name="Demura T."/>
            <person name="Dierschke T."/>
            <person name="Dolan L."/>
            <person name="Dorantes-Acosta A.E."/>
            <person name="Eklund D.M."/>
            <person name="Florent S.N."/>
            <person name="Flores-Sandoval E."/>
            <person name="Fujiyama A."/>
            <person name="Fukuzawa H."/>
            <person name="Galik B."/>
            <person name="Grimanelli D."/>
            <person name="Grimwood J."/>
            <person name="Grossniklaus U."/>
            <person name="Hamada T."/>
            <person name="Haseloff J."/>
            <person name="Hetherington A.J."/>
            <person name="Higo A."/>
            <person name="Hirakawa Y."/>
            <person name="Hundley H.N."/>
            <person name="Ikeda Y."/>
            <person name="Inoue K."/>
            <person name="Inoue S."/>
            <person name="Ishida S."/>
            <person name="Jia Q."/>
            <person name="Kakita M."/>
            <person name="Kanazawa T."/>
            <person name="Kawai Y."/>
            <person name="Kawashima T."/>
            <person name="Kennedy M."/>
            <person name="Kinose K."/>
            <person name="Kinoshita T."/>
            <person name="Kohara Y."/>
            <person name="Koide E."/>
            <person name="Komatsu K."/>
            <person name="Kopischke S."/>
            <person name="Kubo M."/>
            <person name="Kyozuka J."/>
            <person name="Lagercrantz U."/>
            <person name="Lin S.S."/>
            <person name="Lindquist E."/>
            <person name="Lipzen A.M."/>
            <person name="Lu C."/>
            <person name="Luna E.D."/>
            <person name="Martienssen R.A."/>
            <person name="Minamino N."/>
            <person name="Mizutani M."/>
            <person name="Mizutani M."/>
            <person name="Mochizuki N."/>
            <person name="Monte I."/>
            <person name="Mosher R."/>
            <person name="Nagasaki H."/>
            <person name="Nakagami H."/>
            <person name="Naramoto S."/>
            <person name="Nishitani K."/>
            <person name="Ohtani M."/>
            <person name="Okamoto T."/>
            <person name="Okumura M."/>
            <person name="Phillips J."/>
            <person name="Pollak B."/>
            <person name="Reinders A."/>
            <person name="Roevekamp M."/>
            <person name="Sano R."/>
            <person name="Sawa S."/>
            <person name="Schmid M.W."/>
            <person name="Shirakawa M."/>
            <person name="Solano R."/>
            <person name="Spunde A."/>
            <person name="Suetsugu N."/>
            <person name="Sugano S."/>
            <person name="Sugiyama A."/>
            <person name="Sun R."/>
            <person name="Suzuki Y."/>
            <person name="Takenaka M."/>
            <person name="Takezawa D."/>
            <person name="Tomogane H."/>
            <person name="Tsuzuki M."/>
            <person name="Ueda T."/>
            <person name="Umeda M."/>
            <person name="Ward J.M."/>
            <person name="Watanabe Y."/>
            <person name="Yazaki K."/>
            <person name="Yokoyama R."/>
            <person name="Yoshitake Y."/>
            <person name="Yotsui I."/>
            <person name="Zachgo S."/>
            <person name="Schmutz J."/>
        </authorList>
    </citation>
    <scope>NUCLEOTIDE SEQUENCE [LARGE SCALE GENOMIC DNA]</scope>
    <source>
        <strain evidence="1">Tak-1</strain>
    </source>
</reference>